<proteinExistence type="predicted"/>
<dbReference type="AlphaFoldDB" id="A0AAV2GZX6"/>
<accession>A0AAV2GZX6</accession>
<comment type="caution">
    <text evidence="1">The sequence shown here is derived from an EMBL/GenBank/DDBJ whole genome shotgun (WGS) entry which is preliminary data.</text>
</comment>
<reference evidence="1 2" key="1">
    <citation type="submission" date="2024-04" db="EMBL/GenBank/DDBJ databases">
        <authorList>
            <consortium name="Genoscope - CEA"/>
            <person name="William W."/>
        </authorList>
    </citation>
    <scope>NUCLEOTIDE SEQUENCE [LARGE SCALE GENOMIC DNA]</scope>
</reference>
<sequence>VALTSLTSAQVPVSNLCSTVLCPFGTFCRVVQACPGPVCPPRPSCVRCIPRGSDAVCNRNNFVRALLVGNPADSDSLQERKCNPFFPGDCPFNSVCAQDGSGRGTCCYGRPPPGLPATNRDTVCIVNRCQPFCPPGTSCQRVTICPFVPPCFEELQCRPFYSPLPLAATVIVSND</sequence>
<dbReference type="Proteomes" id="UP001497497">
    <property type="component" value="Unassembled WGS sequence"/>
</dbReference>
<protein>
    <recommendedName>
        <fullName evidence="3">WAP domain-containing protein</fullName>
    </recommendedName>
</protein>
<organism evidence="1 2">
    <name type="scientific">Lymnaea stagnalis</name>
    <name type="common">Great pond snail</name>
    <name type="synonym">Helix stagnalis</name>
    <dbReference type="NCBI Taxonomy" id="6523"/>
    <lineage>
        <taxon>Eukaryota</taxon>
        <taxon>Metazoa</taxon>
        <taxon>Spiralia</taxon>
        <taxon>Lophotrochozoa</taxon>
        <taxon>Mollusca</taxon>
        <taxon>Gastropoda</taxon>
        <taxon>Heterobranchia</taxon>
        <taxon>Euthyneura</taxon>
        <taxon>Panpulmonata</taxon>
        <taxon>Hygrophila</taxon>
        <taxon>Lymnaeoidea</taxon>
        <taxon>Lymnaeidae</taxon>
        <taxon>Lymnaea</taxon>
    </lineage>
</organism>
<keyword evidence="2" id="KW-1185">Reference proteome</keyword>
<evidence type="ECO:0008006" key="3">
    <source>
        <dbReference type="Google" id="ProtNLM"/>
    </source>
</evidence>
<evidence type="ECO:0000313" key="1">
    <source>
        <dbReference type="EMBL" id="CAL1526959.1"/>
    </source>
</evidence>
<evidence type="ECO:0000313" key="2">
    <source>
        <dbReference type="Proteomes" id="UP001497497"/>
    </source>
</evidence>
<name>A0AAV2GZX6_LYMST</name>
<dbReference type="EMBL" id="CAXITT010000011">
    <property type="protein sequence ID" value="CAL1526959.1"/>
    <property type="molecule type" value="Genomic_DNA"/>
</dbReference>
<gene>
    <name evidence="1" type="ORF">GSLYS_00001136001</name>
</gene>
<feature type="non-terminal residue" evidence="1">
    <location>
        <position position="1"/>
    </location>
</feature>